<reference evidence="4" key="1">
    <citation type="submission" date="2021-04" db="EMBL/GenBank/DDBJ databases">
        <authorList>
            <consortium name="Molecular Ecology Group"/>
        </authorList>
    </citation>
    <scope>NUCLEOTIDE SEQUENCE</scope>
</reference>
<dbReference type="GO" id="GO:0004061">
    <property type="term" value="F:arylformamidase activity"/>
    <property type="evidence" value="ECO:0007669"/>
    <property type="project" value="TreeGrafter"/>
</dbReference>
<accession>A0A8S3Z547</accession>
<dbReference type="OrthoDB" id="433474at2759"/>
<dbReference type="PANTHER" id="PTHR48081">
    <property type="entry name" value="AB HYDROLASE SUPERFAMILY PROTEIN C4A8.06C"/>
    <property type="match status" value="1"/>
</dbReference>
<dbReference type="Proteomes" id="UP000678393">
    <property type="component" value="Unassembled WGS sequence"/>
</dbReference>
<feature type="compositionally biased region" description="Low complexity" evidence="2">
    <location>
        <begin position="255"/>
        <end position="267"/>
    </location>
</feature>
<keyword evidence="1" id="KW-0378">Hydrolase</keyword>
<dbReference type="InterPro" id="IPR029058">
    <property type="entry name" value="AB_hydrolase_fold"/>
</dbReference>
<feature type="domain" description="BD-FAE-like" evidence="3">
    <location>
        <begin position="100"/>
        <end position="207"/>
    </location>
</feature>
<evidence type="ECO:0000256" key="2">
    <source>
        <dbReference type="SAM" id="MobiDB-lite"/>
    </source>
</evidence>
<dbReference type="PANTHER" id="PTHR48081:SF33">
    <property type="entry name" value="KYNURENINE FORMAMIDASE"/>
    <property type="match status" value="1"/>
</dbReference>
<gene>
    <name evidence="4" type="ORF">CUNI_LOCUS8278</name>
</gene>
<protein>
    <recommendedName>
        <fullName evidence="3">BD-FAE-like domain-containing protein</fullName>
    </recommendedName>
</protein>
<evidence type="ECO:0000313" key="5">
    <source>
        <dbReference type="Proteomes" id="UP000678393"/>
    </source>
</evidence>
<evidence type="ECO:0000256" key="1">
    <source>
        <dbReference type="ARBA" id="ARBA00022801"/>
    </source>
</evidence>
<evidence type="ECO:0000313" key="4">
    <source>
        <dbReference type="EMBL" id="CAG5122720.1"/>
    </source>
</evidence>
<dbReference type="AlphaFoldDB" id="A0A8S3Z547"/>
<dbReference type="EMBL" id="CAJHNH020001347">
    <property type="protein sequence ID" value="CAG5122720.1"/>
    <property type="molecule type" value="Genomic_DNA"/>
</dbReference>
<dbReference type="Gene3D" id="3.40.50.1820">
    <property type="entry name" value="alpha/beta hydrolase"/>
    <property type="match status" value="1"/>
</dbReference>
<feature type="region of interest" description="Disordered" evidence="2">
    <location>
        <begin position="255"/>
        <end position="276"/>
    </location>
</feature>
<comment type="caution">
    <text evidence="4">The sequence shown here is derived from an EMBL/GenBank/DDBJ whole genome shotgun (WGS) entry which is preliminary data.</text>
</comment>
<name>A0A8S3Z547_9EUPU</name>
<dbReference type="InterPro" id="IPR049492">
    <property type="entry name" value="BD-FAE-like_dom"/>
</dbReference>
<proteinExistence type="predicted"/>
<dbReference type="SUPFAM" id="SSF53474">
    <property type="entry name" value="alpha/beta-Hydrolases"/>
    <property type="match status" value="1"/>
</dbReference>
<keyword evidence="5" id="KW-1185">Reference proteome</keyword>
<evidence type="ECO:0000259" key="3">
    <source>
        <dbReference type="Pfam" id="PF20434"/>
    </source>
</evidence>
<organism evidence="4 5">
    <name type="scientific">Candidula unifasciata</name>
    <dbReference type="NCBI Taxonomy" id="100452"/>
    <lineage>
        <taxon>Eukaryota</taxon>
        <taxon>Metazoa</taxon>
        <taxon>Spiralia</taxon>
        <taxon>Lophotrochozoa</taxon>
        <taxon>Mollusca</taxon>
        <taxon>Gastropoda</taxon>
        <taxon>Heterobranchia</taxon>
        <taxon>Euthyneura</taxon>
        <taxon>Panpulmonata</taxon>
        <taxon>Eupulmonata</taxon>
        <taxon>Stylommatophora</taxon>
        <taxon>Helicina</taxon>
        <taxon>Helicoidea</taxon>
        <taxon>Geomitridae</taxon>
        <taxon>Candidula</taxon>
    </lineage>
</organism>
<sequence>MTMILRMLRGVLVLATSVLVIPYTIAIVSNILHGWPQSRNKYRRALNPRKVFGLNYVLIQMLRDKTRYIPLYFKWKKFYRNADPRRLYKNLAFGRNDCTLDVYLPKERDPEASMPVIVFVYGGAWSSGDKSSYGLLCSNIVTDTQTVAVCPNYSVYPKGYIDDMIQDIVDSITWVIDNIHDYGGDKNKLILLGHSAGAHLATMAILELLHDERLSVKPTFRFQPAGGQLEQLAFTESHYGKVSLLATEQEALEDSSGSSESFAVVSENGSTTDQGTSAALELGSSASSFVESSQILNLTQSKLKFRRRRPVGRWERSVVVRVS</sequence>
<dbReference type="Pfam" id="PF20434">
    <property type="entry name" value="BD-FAE"/>
    <property type="match status" value="1"/>
</dbReference>
<dbReference type="InterPro" id="IPR050300">
    <property type="entry name" value="GDXG_lipolytic_enzyme"/>
</dbReference>